<dbReference type="InterPro" id="IPR030476">
    <property type="entry name" value="Pentaxin_CS"/>
</dbReference>
<gene>
    <name evidence="3" type="ORF">VTK73DRAFT_8319</name>
</gene>
<reference evidence="3 4" key="1">
    <citation type="journal article" date="2024" name="Commun. Biol.">
        <title>Comparative genomic analysis of thermophilic fungi reveals convergent evolutionary adaptations and gene losses.</title>
        <authorList>
            <person name="Steindorff A.S."/>
            <person name="Aguilar-Pontes M.V."/>
            <person name="Robinson A.J."/>
            <person name="Andreopoulos B."/>
            <person name="LaButti K."/>
            <person name="Kuo A."/>
            <person name="Mondo S."/>
            <person name="Riley R."/>
            <person name="Otillar R."/>
            <person name="Haridas S."/>
            <person name="Lipzen A."/>
            <person name="Grimwood J."/>
            <person name="Schmutz J."/>
            <person name="Clum A."/>
            <person name="Reid I.D."/>
            <person name="Moisan M.C."/>
            <person name="Butler G."/>
            <person name="Nguyen T.T.M."/>
            <person name="Dewar K."/>
            <person name="Conant G."/>
            <person name="Drula E."/>
            <person name="Henrissat B."/>
            <person name="Hansel C."/>
            <person name="Singer S."/>
            <person name="Hutchinson M.I."/>
            <person name="de Vries R.P."/>
            <person name="Natvig D.O."/>
            <person name="Powell A.J."/>
            <person name="Tsang A."/>
            <person name="Grigoriev I.V."/>
        </authorList>
    </citation>
    <scope>NUCLEOTIDE SEQUENCE [LARGE SCALE GENOMIC DNA]</scope>
    <source>
        <strain evidence="3 4">ATCC 24622</strain>
    </source>
</reference>
<protein>
    <recommendedName>
        <fullName evidence="2">Nucleolar 27S pre-rRNA processing Urb2/Npa2 C-terminal domain-containing protein</fullName>
    </recommendedName>
</protein>
<dbReference type="PANTHER" id="PTHR15682:SF2">
    <property type="entry name" value="UNHEALTHY RIBOSOME BIOGENESIS PROTEIN 2 HOMOLOG"/>
    <property type="match status" value="1"/>
</dbReference>
<name>A0ABR3Y7M5_9PEZI</name>
<proteinExistence type="predicted"/>
<dbReference type="InterPro" id="IPR018849">
    <property type="entry name" value="Urb2/Npa2_C"/>
</dbReference>
<sequence length="1424" mass="158292">MAENNNVGEFALIRTARTLDQEDVETIPDKLDQILKILDVYSGGNFHAAEEMIVRWLLKTMNGPSADSERLRRYPLAWRTLAALFSSVPLSSLAKSLADRRFVNVLQAALKDLSDPATPGSGPVEELSDIDMPDADSNDTKPRPSKRTKRDPDTFDLQKQKSLHGILRSTDALFAALRSLLVRLDSMSNETYQNDPMAAEHIKSLFSTYSHDIRDIIAPLLRTCELSLNLAGHDTDGGQDTWIATVSSIWDLHVKNEGDAREVATHLTRPVLSILDRLGSIRARSPEESKDTWTRWEQDLRRFLTRSLVLPARAVFINQGNAEALQVAVQMASATKASLLPLLFDVILSLPPFVGAQAVQRANEEWIQTAFNAVESSIRASKALDRDKSLLSILDLAVQHRIELSLDSLRLVSAEYALSPERTNWALLLRLCQINSDVFVAEDQREHLRKILGRTTGTVPLESDQSEPASLFIIALSAGFARSRDVAGFIIEWFLHLALCKPHLHATPSPYRLWYNEELGRTTAQAVQRSMSTRQVLHLLDWLDLHRGEAEDAATILILGEVAKEVRDDELFDAIGIRVFNMVFERSRRQLRTASIPTGILAARWIVVEKVLAWATLEEAQSVWTMVFDDLKQVLDQSPVASQATFQAFKCSVAAWLANYGGGNHEAEAAAVSCKFLDRIGSEAFSSSRPTTVSGLTYVNYILVDCPRMLSLVVEQTGRLPNIVLSFLFPAPDCPHPMTEEEGYQSVDKMDLISKILENQSNISNRKLIGSLLDFVVGLMESEKGRWSNPAIQYGVNILLAVPIEAVTREQRERIIKVLVSKRPKRQARADTDMAALGRTLSLMVMLMRSPTFYTGMKFDHLDSLVTYLGEVAEINGQHYVIVMTEFLPLIRELVSLTTRQMAQNVGKREEEYIVQAVSLVPTWFSGRQNTNYATRSLRLVLLACLISAMHHQPALKGNPRLNIDTLRASLVTEIGAQVDHFCTSWESRAGKQSTLELILPLLVALDCGSILNRANILAAIAPFRPRLLAATKEIALDGCSQYWDLLAVMKVLFVPAEGRPGTSGVTGTADKTDESWKEAWSSLETAGSFDRTSILSYVDTVVDGADDGAKLGYLHEWLKLADTSSTRIPSLVAAYRIVQRIEGSRIASASNEGKFDLASAHTLLCQKLRASESRAEFAMIAQIIQAVLEKPGCITQWDVELTLSTVSVLCGEAVTHPVVSTSPQAYKWLCRLVQSIVRRHRLRLEGHLHLLVTTLQDLLRTLLLHPYDDTTARTLPAGCLARDPSRFPHWESHARLFTRLITLVCEPSVASVSRQPQGQRNHLHLGASAGGGLTGPLDSATDAAKRSAGLHMYLVLMLYVQLQLEQVVPHAVREAMEPAVFSILDITTGEVRRIMTDSMDANGRAILRELYKQYLKFGKWTGV</sequence>
<evidence type="ECO:0000256" key="1">
    <source>
        <dbReference type="SAM" id="MobiDB-lite"/>
    </source>
</evidence>
<feature type="region of interest" description="Disordered" evidence="1">
    <location>
        <begin position="114"/>
        <end position="155"/>
    </location>
</feature>
<accession>A0ABR3Y7M5</accession>
<dbReference type="Proteomes" id="UP001586593">
    <property type="component" value="Unassembled WGS sequence"/>
</dbReference>
<feature type="compositionally biased region" description="Acidic residues" evidence="1">
    <location>
        <begin position="126"/>
        <end position="137"/>
    </location>
</feature>
<evidence type="ECO:0000313" key="3">
    <source>
        <dbReference type="EMBL" id="KAL1883783.1"/>
    </source>
</evidence>
<dbReference type="Pfam" id="PF10441">
    <property type="entry name" value="Urb2"/>
    <property type="match status" value="1"/>
</dbReference>
<dbReference type="InterPro" id="IPR052609">
    <property type="entry name" value="Ribosome_Biogenesis_Reg"/>
</dbReference>
<feature type="domain" description="Nucleolar 27S pre-rRNA processing Urb2/Npa2 C-terminal" evidence="2">
    <location>
        <begin position="1180"/>
        <end position="1423"/>
    </location>
</feature>
<dbReference type="PROSITE" id="PS00289">
    <property type="entry name" value="PTX_1"/>
    <property type="match status" value="1"/>
</dbReference>
<comment type="caution">
    <text evidence="3">The sequence shown here is derived from an EMBL/GenBank/DDBJ whole genome shotgun (WGS) entry which is preliminary data.</text>
</comment>
<evidence type="ECO:0000259" key="2">
    <source>
        <dbReference type="Pfam" id="PF10441"/>
    </source>
</evidence>
<organism evidence="3 4">
    <name type="scientific">Phialemonium thermophilum</name>
    <dbReference type="NCBI Taxonomy" id="223376"/>
    <lineage>
        <taxon>Eukaryota</taxon>
        <taxon>Fungi</taxon>
        <taxon>Dikarya</taxon>
        <taxon>Ascomycota</taxon>
        <taxon>Pezizomycotina</taxon>
        <taxon>Sordariomycetes</taxon>
        <taxon>Sordariomycetidae</taxon>
        <taxon>Cephalothecales</taxon>
        <taxon>Cephalothecaceae</taxon>
        <taxon>Phialemonium</taxon>
    </lineage>
</organism>
<dbReference type="EMBL" id="JAZHXJ010000006">
    <property type="protein sequence ID" value="KAL1883783.1"/>
    <property type="molecule type" value="Genomic_DNA"/>
</dbReference>
<keyword evidence="4" id="KW-1185">Reference proteome</keyword>
<evidence type="ECO:0000313" key="4">
    <source>
        <dbReference type="Proteomes" id="UP001586593"/>
    </source>
</evidence>
<dbReference type="PANTHER" id="PTHR15682">
    <property type="entry name" value="UNHEALTHY RIBOSOME BIOGENESIS PROTEIN 2 HOMOLOG"/>
    <property type="match status" value="1"/>
</dbReference>